<evidence type="ECO:0000313" key="2">
    <source>
        <dbReference type="Proteomes" id="UP000199643"/>
    </source>
</evidence>
<name>A0A1G7PTM1_9SPHI</name>
<keyword evidence="2" id="KW-1185">Reference proteome</keyword>
<sequence>MPLCLLFLMAGMLSLCSGLFLFYQEKRKSPSVANRGKPVLRAKNLLTQLKRFLPACTGRRYGRNDGFIDGTNTILEAILYTLLSASCYPASQIFAGKSTEIFALPPHNLTAQGRIKASAVGQSQG</sequence>
<organism evidence="1 2">
    <name type="scientific">Pedobacter terrae</name>
    <dbReference type="NCBI Taxonomy" id="405671"/>
    <lineage>
        <taxon>Bacteria</taxon>
        <taxon>Pseudomonadati</taxon>
        <taxon>Bacteroidota</taxon>
        <taxon>Sphingobacteriia</taxon>
        <taxon>Sphingobacteriales</taxon>
        <taxon>Sphingobacteriaceae</taxon>
        <taxon>Pedobacter</taxon>
    </lineage>
</organism>
<dbReference type="RefSeq" id="WP_143009016.1">
    <property type="nucleotide sequence ID" value="NZ_FNCH01000002.1"/>
</dbReference>
<reference evidence="2" key="1">
    <citation type="submission" date="2016-10" db="EMBL/GenBank/DDBJ databases">
        <authorList>
            <person name="Varghese N."/>
            <person name="Submissions S."/>
        </authorList>
    </citation>
    <scope>NUCLEOTIDE SEQUENCE [LARGE SCALE GENOMIC DNA]</scope>
    <source>
        <strain evidence="2">DSM 17933</strain>
    </source>
</reference>
<dbReference type="Proteomes" id="UP000199643">
    <property type="component" value="Unassembled WGS sequence"/>
</dbReference>
<proteinExistence type="predicted"/>
<dbReference type="EMBL" id="FNCH01000002">
    <property type="protein sequence ID" value="SDF88740.1"/>
    <property type="molecule type" value="Genomic_DNA"/>
</dbReference>
<accession>A0A1G7PTM1</accession>
<evidence type="ECO:0000313" key="1">
    <source>
        <dbReference type="EMBL" id="SDF88740.1"/>
    </source>
</evidence>
<dbReference type="AlphaFoldDB" id="A0A1G7PTM1"/>
<gene>
    <name evidence="1" type="ORF">SAMN05421827_1029</name>
</gene>
<protein>
    <submittedName>
        <fullName evidence="1">Uncharacterized protein</fullName>
    </submittedName>
</protein>
<dbReference type="OrthoDB" id="9975839at2"/>